<feature type="compositionally biased region" description="Basic and acidic residues" evidence="5">
    <location>
        <begin position="123"/>
        <end position="142"/>
    </location>
</feature>
<dbReference type="InterPro" id="IPR039136">
    <property type="entry name" value="NUFIP1-like"/>
</dbReference>
<dbReference type="OrthoDB" id="273070at2759"/>
<reference evidence="7 8" key="1">
    <citation type="journal article" date="2013" name="PLoS Genet.">
        <title>The genome and development-dependent transcriptomes of Pyronema confluens: a window into fungal evolution.</title>
        <authorList>
            <person name="Traeger S."/>
            <person name="Altegoer F."/>
            <person name="Freitag M."/>
            <person name="Gabaldon T."/>
            <person name="Kempken F."/>
            <person name="Kumar A."/>
            <person name="Marcet-Houben M."/>
            <person name="Poggeler S."/>
            <person name="Stajich J.E."/>
            <person name="Nowrousian M."/>
        </authorList>
    </citation>
    <scope>NUCLEOTIDE SEQUENCE [LARGE SCALE GENOMIC DNA]</scope>
    <source>
        <strain evidence="8">CBS 100304</strain>
        <tissue evidence="7">Vegetative mycelium</tissue>
    </source>
</reference>
<dbReference type="SMART" id="SM00356">
    <property type="entry name" value="ZnF_C3H1"/>
    <property type="match status" value="1"/>
</dbReference>
<evidence type="ECO:0000256" key="3">
    <source>
        <dbReference type="ARBA" id="ARBA00022833"/>
    </source>
</evidence>
<keyword evidence="8" id="KW-1185">Reference proteome</keyword>
<dbReference type="PANTHER" id="PTHR13309">
    <property type="entry name" value="NUCLEAR FRAGILE X MENTAL RETARDATION PROTEIN INTERACTING PROTEIN 1"/>
    <property type="match status" value="1"/>
</dbReference>
<name>U4LSD9_PYROM</name>
<feature type="domain" description="C3H1-type" evidence="6">
    <location>
        <begin position="143"/>
        <end position="171"/>
    </location>
</feature>
<dbReference type="InterPro" id="IPR000571">
    <property type="entry name" value="Znf_CCCH"/>
</dbReference>
<evidence type="ECO:0000256" key="2">
    <source>
        <dbReference type="ARBA" id="ARBA00022771"/>
    </source>
</evidence>
<evidence type="ECO:0000256" key="1">
    <source>
        <dbReference type="ARBA" id="ARBA00022723"/>
    </source>
</evidence>
<feature type="compositionally biased region" description="Basic and acidic residues" evidence="5">
    <location>
        <begin position="150"/>
        <end position="160"/>
    </location>
</feature>
<dbReference type="Pfam" id="PF10453">
    <property type="entry name" value="NUFIP1"/>
    <property type="match status" value="1"/>
</dbReference>
<dbReference type="Gene3D" id="4.10.1000.10">
    <property type="entry name" value="Zinc finger, CCCH-type"/>
    <property type="match status" value="1"/>
</dbReference>
<dbReference type="PROSITE" id="PS50103">
    <property type="entry name" value="ZF_C3H1"/>
    <property type="match status" value="1"/>
</dbReference>
<evidence type="ECO:0000256" key="5">
    <source>
        <dbReference type="SAM" id="MobiDB-lite"/>
    </source>
</evidence>
<keyword evidence="3 4" id="KW-0862">Zinc</keyword>
<gene>
    <name evidence="7" type="ORF">PCON_04393</name>
</gene>
<dbReference type="GO" id="GO:0000492">
    <property type="term" value="P:box C/D snoRNP assembly"/>
    <property type="evidence" value="ECO:0007669"/>
    <property type="project" value="TreeGrafter"/>
</dbReference>
<evidence type="ECO:0000259" key="6">
    <source>
        <dbReference type="PROSITE" id="PS50103"/>
    </source>
</evidence>
<dbReference type="eggNOG" id="ENOG502SA4F">
    <property type="taxonomic scope" value="Eukaryota"/>
</dbReference>
<dbReference type="Proteomes" id="UP000018144">
    <property type="component" value="Unassembled WGS sequence"/>
</dbReference>
<dbReference type="AlphaFoldDB" id="U4LSD9"/>
<feature type="compositionally biased region" description="Basic and acidic residues" evidence="5">
    <location>
        <begin position="167"/>
        <end position="190"/>
    </location>
</feature>
<dbReference type="InterPro" id="IPR019496">
    <property type="entry name" value="NUFIP1_cons_dom"/>
</dbReference>
<evidence type="ECO:0000313" key="8">
    <source>
        <dbReference type="Proteomes" id="UP000018144"/>
    </source>
</evidence>
<feature type="compositionally biased region" description="Acidic residues" evidence="5">
    <location>
        <begin position="99"/>
        <end position="121"/>
    </location>
</feature>
<feature type="region of interest" description="Disordered" evidence="5">
    <location>
        <begin position="1"/>
        <end position="23"/>
    </location>
</feature>
<sequence>MSHAEWLALNGGKLLGTNVKPPETPEEIAAWIAERKKKFPSAARRAQAEKEDAERKERWAKMAGEKKEAELREREKQLEARERQLKEKEESLKRKREEADDGNEDRELEDGEDEDDDEPPEEASAKERTVVRDDRKAGEAQQKKKRKACRSWEKTGECGRGEACSFWHDEKKKGKGRDKREKTQQKPKEEVNRVSLYQRLVEREMDSQNETLLQVIKYLVETGVLKPEEAPKDIVNDDEEEDVIEAASALVQELDDDAEDIVDATEAVTVVEAIDAGEPMDLEAKAALELAKAGMGL</sequence>
<dbReference type="OMA" id="ERKERWA"/>
<protein>
    <recommendedName>
        <fullName evidence="6">C3H1-type domain-containing protein</fullName>
    </recommendedName>
</protein>
<dbReference type="EMBL" id="HF936636">
    <property type="protein sequence ID" value="CCX34875.1"/>
    <property type="molecule type" value="Genomic_DNA"/>
</dbReference>
<evidence type="ECO:0000313" key="7">
    <source>
        <dbReference type="EMBL" id="CCX34875.1"/>
    </source>
</evidence>
<feature type="compositionally biased region" description="Basic and acidic residues" evidence="5">
    <location>
        <begin position="46"/>
        <end position="98"/>
    </location>
</feature>
<dbReference type="InterPro" id="IPR036855">
    <property type="entry name" value="Znf_CCCH_sf"/>
</dbReference>
<organism evidence="7 8">
    <name type="scientific">Pyronema omphalodes (strain CBS 100304)</name>
    <name type="common">Pyronema confluens</name>
    <dbReference type="NCBI Taxonomy" id="1076935"/>
    <lineage>
        <taxon>Eukaryota</taxon>
        <taxon>Fungi</taxon>
        <taxon>Dikarya</taxon>
        <taxon>Ascomycota</taxon>
        <taxon>Pezizomycotina</taxon>
        <taxon>Pezizomycetes</taxon>
        <taxon>Pezizales</taxon>
        <taxon>Pyronemataceae</taxon>
        <taxon>Pyronema</taxon>
    </lineage>
</organism>
<keyword evidence="2 4" id="KW-0863">Zinc-finger</keyword>
<dbReference type="GO" id="GO:0008270">
    <property type="term" value="F:zinc ion binding"/>
    <property type="evidence" value="ECO:0007669"/>
    <property type="project" value="UniProtKB-KW"/>
</dbReference>
<feature type="region of interest" description="Disordered" evidence="5">
    <location>
        <begin position="37"/>
        <end position="190"/>
    </location>
</feature>
<proteinExistence type="predicted"/>
<dbReference type="Pfam" id="PF00642">
    <property type="entry name" value="zf-CCCH"/>
    <property type="match status" value="1"/>
</dbReference>
<dbReference type="PANTHER" id="PTHR13309:SF0">
    <property type="entry name" value="FMR1-INTERACTING PROTEIN NUFIP1"/>
    <property type="match status" value="1"/>
</dbReference>
<feature type="zinc finger region" description="C3H1-type" evidence="4">
    <location>
        <begin position="143"/>
        <end position="171"/>
    </location>
</feature>
<evidence type="ECO:0000256" key="4">
    <source>
        <dbReference type="PROSITE-ProRule" id="PRU00723"/>
    </source>
</evidence>
<dbReference type="GO" id="GO:0003723">
    <property type="term" value="F:RNA binding"/>
    <property type="evidence" value="ECO:0007669"/>
    <property type="project" value="InterPro"/>
</dbReference>
<dbReference type="SUPFAM" id="SSF90229">
    <property type="entry name" value="CCCH zinc finger"/>
    <property type="match status" value="1"/>
</dbReference>
<accession>U4LSD9</accession>
<dbReference type="GO" id="GO:0005634">
    <property type="term" value="C:nucleus"/>
    <property type="evidence" value="ECO:0007669"/>
    <property type="project" value="TreeGrafter"/>
</dbReference>
<keyword evidence="1 4" id="KW-0479">Metal-binding</keyword>
<dbReference type="STRING" id="1076935.U4LSD9"/>